<feature type="non-terminal residue" evidence="2">
    <location>
        <position position="41"/>
    </location>
</feature>
<dbReference type="Pfam" id="PF07963">
    <property type="entry name" value="N_methyl"/>
    <property type="match status" value="1"/>
</dbReference>
<dbReference type="PROSITE" id="PS00409">
    <property type="entry name" value="PROKAR_NTER_METHYL"/>
    <property type="match status" value="1"/>
</dbReference>
<proteinExistence type="predicted"/>
<evidence type="ECO:0000313" key="2">
    <source>
        <dbReference type="EMBL" id="TGN37540.1"/>
    </source>
</evidence>
<dbReference type="OrthoDB" id="6886961at2"/>
<dbReference type="InterPro" id="IPR045584">
    <property type="entry name" value="Pilin-like"/>
</dbReference>
<dbReference type="AlphaFoldDB" id="A0A4Z1BT73"/>
<name>A0A4Z1BT73_9GAMM</name>
<accession>A0A4Z1BT73</accession>
<keyword evidence="1" id="KW-1133">Transmembrane helix</keyword>
<dbReference type="SUPFAM" id="SSF54523">
    <property type="entry name" value="Pili subunits"/>
    <property type="match status" value="1"/>
</dbReference>
<keyword evidence="1" id="KW-0812">Transmembrane</keyword>
<evidence type="ECO:0000313" key="3">
    <source>
        <dbReference type="Proteomes" id="UP000298325"/>
    </source>
</evidence>
<reference evidence="2 3" key="1">
    <citation type="submission" date="2019-04" db="EMBL/GenBank/DDBJ databases">
        <authorList>
            <person name="Park S."/>
            <person name="Yoon J.-H."/>
        </authorList>
    </citation>
    <scope>NUCLEOTIDE SEQUENCE [LARGE SCALE GENOMIC DNA]</scope>
    <source>
        <strain evidence="2 3">HJM-18</strain>
    </source>
</reference>
<dbReference type="InterPro" id="IPR012902">
    <property type="entry name" value="N_methyl_site"/>
</dbReference>
<sequence>MIPKRLKQSGFTLLELMITITIAVIIASAATAGWQSLIEST</sequence>
<dbReference type="RefSeq" id="WP_135804730.1">
    <property type="nucleotide sequence ID" value="NZ_SRPF01000086.1"/>
</dbReference>
<feature type="transmembrane region" description="Helical" evidence="1">
    <location>
        <begin position="12"/>
        <end position="34"/>
    </location>
</feature>
<comment type="caution">
    <text evidence="2">The sequence shown here is derived from an EMBL/GenBank/DDBJ whole genome shotgun (WGS) entry which is preliminary data.</text>
</comment>
<keyword evidence="1" id="KW-0472">Membrane</keyword>
<protein>
    <submittedName>
        <fullName evidence="2">Prepilin-type N-terminal cleavage/methylation domain-containing protein</fullName>
    </submittedName>
</protein>
<dbReference type="Proteomes" id="UP000298325">
    <property type="component" value="Unassembled WGS sequence"/>
</dbReference>
<dbReference type="EMBL" id="SRPF01000086">
    <property type="protein sequence ID" value="TGN37540.1"/>
    <property type="molecule type" value="Genomic_DNA"/>
</dbReference>
<keyword evidence="3" id="KW-1185">Reference proteome</keyword>
<dbReference type="NCBIfam" id="TIGR02532">
    <property type="entry name" value="IV_pilin_GFxxxE"/>
    <property type="match status" value="1"/>
</dbReference>
<evidence type="ECO:0000256" key="1">
    <source>
        <dbReference type="SAM" id="Phobius"/>
    </source>
</evidence>
<gene>
    <name evidence="2" type="ORF">E5Q11_17665</name>
</gene>
<organism evidence="2 3">
    <name type="scientific">Marinobacter confluentis</name>
    <dbReference type="NCBI Taxonomy" id="1697557"/>
    <lineage>
        <taxon>Bacteria</taxon>
        <taxon>Pseudomonadati</taxon>
        <taxon>Pseudomonadota</taxon>
        <taxon>Gammaproteobacteria</taxon>
        <taxon>Pseudomonadales</taxon>
        <taxon>Marinobacteraceae</taxon>
        <taxon>Marinobacter</taxon>
    </lineage>
</organism>